<evidence type="ECO:0000256" key="1">
    <source>
        <dbReference type="SAM" id="MobiDB-lite"/>
    </source>
</evidence>
<reference evidence="3" key="1">
    <citation type="journal article" date="2012" name="Nat. Biotechnol.">
        <title>Reference genome sequence of the model plant Setaria.</title>
        <authorList>
            <person name="Bennetzen J.L."/>
            <person name="Schmutz J."/>
            <person name="Wang H."/>
            <person name="Percifield R."/>
            <person name="Hawkins J."/>
            <person name="Pontaroli A.C."/>
            <person name="Estep M."/>
            <person name="Feng L."/>
            <person name="Vaughn J.N."/>
            <person name="Grimwood J."/>
            <person name="Jenkins J."/>
            <person name="Barry K."/>
            <person name="Lindquist E."/>
            <person name="Hellsten U."/>
            <person name="Deshpande S."/>
            <person name="Wang X."/>
            <person name="Wu X."/>
            <person name="Mitros T."/>
            <person name="Triplett J."/>
            <person name="Yang X."/>
            <person name="Ye C.Y."/>
            <person name="Mauro-Herrera M."/>
            <person name="Wang L."/>
            <person name="Li P."/>
            <person name="Sharma M."/>
            <person name="Sharma R."/>
            <person name="Ronald P.C."/>
            <person name="Panaud O."/>
            <person name="Kellogg E.A."/>
            <person name="Brutnell T.P."/>
            <person name="Doust A.N."/>
            <person name="Tuskan G.A."/>
            <person name="Rokhsar D."/>
            <person name="Devos K.M."/>
        </authorList>
    </citation>
    <scope>NUCLEOTIDE SEQUENCE [LARGE SCALE GENOMIC DNA]</scope>
    <source>
        <strain evidence="3">cv. Yugu1</strain>
    </source>
</reference>
<dbReference type="Gramene" id="KQL12052">
    <property type="protein sequence ID" value="KQL12052"/>
    <property type="gene ID" value="SETIT_008107mg"/>
</dbReference>
<dbReference type="Proteomes" id="UP000004995">
    <property type="component" value="Unassembled WGS sequence"/>
</dbReference>
<name>K3Y1P1_SETIT</name>
<dbReference type="InParanoid" id="K3Y1P1"/>
<feature type="region of interest" description="Disordered" evidence="1">
    <location>
        <begin position="58"/>
        <end position="91"/>
    </location>
</feature>
<feature type="compositionally biased region" description="Basic and acidic residues" evidence="1">
    <location>
        <begin position="63"/>
        <end position="84"/>
    </location>
</feature>
<feature type="compositionally biased region" description="Basic and acidic residues" evidence="1">
    <location>
        <begin position="136"/>
        <end position="147"/>
    </location>
</feature>
<dbReference type="EnsemblPlants" id="KQL12052">
    <property type="protein sequence ID" value="KQL12052"/>
    <property type="gene ID" value="SETIT_008107mg"/>
</dbReference>
<dbReference type="AlphaFoldDB" id="K3Y1P1"/>
<feature type="compositionally biased region" description="Low complexity" evidence="1">
    <location>
        <begin position="122"/>
        <end position="131"/>
    </location>
</feature>
<dbReference type="HOGENOM" id="CLU_1689758_0_0_1"/>
<keyword evidence="3" id="KW-1185">Reference proteome</keyword>
<organism evidence="2 3">
    <name type="scientific">Setaria italica</name>
    <name type="common">Foxtail millet</name>
    <name type="synonym">Panicum italicum</name>
    <dbReference type="NCBI Taxonomy" id="4555"/>
    <lineage>
        <taxon>Eukaryota</taxon>
        <taxon>Viridiplantae</taxon>
        <taxon>Streptophyta</taxon>
        <taxon>Embryophyta</taxon>
        <taxon>Tracheophyta</taxon>
        <taxon>Spermatophyta</taxon>
        <taxon>Magnoliopsida</taxon>
        <taxon>Liliopsida</taxon>
        <taxon>Poales</taxon>
        <taxon>Poaceae</taxon>
        <taxon>PACMAD clade</taxon>
        <taxon>Panicoideae</taxon>
        <taxon>Panicodae</taxon>
        <taxon>Paniceae</taxon>
        <taxon>Cenchrinae</taxon>
        <taxon>Setaria</taxon>
    </lineage>
</organism>
<dbReference type="EMBL" id="AGNK02002685">
    <property type="status" value="NOT_ANNOTATED_CDS"/>
    <property type="molecule type" value="Genomic_DNA"/>
</dbReference>
<reference evidence="2" key="2">
    <citation type="submission" date="2018-08" db="UniProtKB">
        <authorList>
            <consortium name="EnsemblPlants"/>
        </authorList>
    </citation>
    <scope>IDENTIFICATION</scope>
    <source>
        <strain evidence="2">Yugu1</strain>
    </source>
</reference>
<evidence type="ECO:0000313" key="2">
    <source>
        <dbReference type="EnsemblPlants" id="KQL12052"/>
    </source>
</evidence>
<protein>
    <submittedName>
        <fullName evidence="2">Uncharacterized protein</fullName>
    </submittedName>
</protein>
<feature type="region of interest" description="Disordered" evidence="1">
    <location>
        <begin position="122"/>
        <end position="156"/>
    </location>
</feature>
<sequence length="156" mass="17012">MASIIVQSCAAGAQCGPYFLPPPLFLLSVEVPVPPPAACCAFLAAFSSSAFLSLPAKIPQTGSERRGSEPTDRDSAVSETDRVKQNVRGGWNQIDDTHLSRRCSGVSPSWDPLALGFRAAARSRSRSLWLPRARRVKEEATEQERNRNNNRSSNQT</sequence>
<proteinExistence type="predicted"/>
<accession>K3Y1P1</accession>
<evidence type="ECO:0000313" key="3">
    <source>
        <dbReference type="Proteomes" id="UP000004995"/>
    </source>
</evidence>